<organism evidence="14 15">
    <name type="scientific">Hyalella azteca</name>
    <name type="common">Amphipod</name>
    <dbReference type="NCBI Taxonomy" id="294128"/>
    <lineage>
        <taxon>Eukaryota</taxon>
        <taxon>Metazoa</taxon>
        <taxon>Ecdysozoa</taxon>
        <taxon>Arthropoda</taxon>
        <taxon>Crustacea</taxon>
        <taxon>Multicrustacea</taxon>
        <taxon>Malacostraca</taxon>
        <taxon>Eumalacostraca</taxon>
        <taxon>Peracarida</taxon>
        <taxon>Amphipoda</taxon>
        <taxon>Senticaudata</taxon>
        <taxon>Talitrida</taxon>
        <taxon>Talitroidea</taxon>
        <taxon>Hyalellidae</taxon>
        <taxon>Hyalella</taxon>
    </lineage>
</organism>
<evidence type="ECO:0000313" key="14">
    <source>
        <dbReference type="Proteomes" id="UP000694843"/>
    </source>
</evidence>
<dbReference type="OrthoDB" id="3626597at2759"/>
<keyword evidence="4" id="KW-0645">Protease</keyword>
<evidence type="ECO:0000256" key="6">
    <source>
        <dbReference type="ARBA" id="ARBA00022729"/>
    </source>
</evidence>
<dbReference type="InterPro" id="IPR057246">
    <property type="entry name" value="CARBOXYPEPT_ZN_1"/>
</dbReference>
<accession>A0A8B7NJN4</accession>
<keyword evidence="8" id="KW-0862">Zinc</keyword>
<feature type="region of interest" description="Disordered" evidence="11">
    <location>
        <begin position="569"/>
        <end position="614"/>
    </location>
</feature>
<feature type="signal peptide" evidence="12">
    <location>
        <begin position="1"/>
        <end position="19"/>
    </location>
</feature>
<keyword evidence="5" id="KW-0479">Metal-binding</keyword>
<keyword evidence="7" id="KW-0378">Hydrolase</keyword>
<gene>
    <name evidence="15" type="primary">LOC108670566</name>
</gene>
<keyword evidence="3" id="KW-0121">Carboxypeptidase</keyword>
<dbReference type="Pfam" id="PF00246">
    <property type="entry name" value="Peptidase_M14"/>
    <property type="match status" value="1"/>
</dbReference>
<keyword evidence="9" id="KW-0482">Metalloprotease</keyword>
<dbReference type="PROSITE" id="PS52035">
    <property type="entry name" value="PEPTIDASE_M14"/>
    <property type="match status" value="1"/>
</dbReference>
<dbReference type="GO" id="GO:0005615">
    <property type="term" value="C:extracellular space"/>
    <property type="evidence" value="ECO:0007669"/>
    <property type="project" value="TreeGrafter"/>
</dbReference>
<comment type="similarity">
    <text evidence="2 10">Belongs to the peptidase M14 family.</text>
</comment>
<evidence type="ECO:0000256" key="2">
    <source>
        <dbReference type="ARBA" id="ARBA00005988"/>
    </source>
</evidence>
<evidence type="ECO:0000256" key="11">
    <source>
        <dbReference type="SAM" id="MobiDB-lite"/>
    </source>
</evidence>
<evidence type="ECO:0000256" key="9">
    <source>
        <dbReference type="ARBA" id="ARBA00023049"/>
    </source>
</evidence>
<dbReference type="RefSeq" id="XP_018013521.2">
    <property type="nucleotide sequence ID" value="XM_018158032.2"/>
</dbReference>
<dbReference type="Proteomes" id="UP000694843">
    <property type="component" value="Unplaced"/>
</dbReference>
<dbReference type="GO" id="GO:0006508">
    <property type="term" value="P:proteolysis"/>
    <property type="evidence" value="ECO:0007669"/>
    <property type="project" value="UniProtKB-KW"/>
</dbReference>
<dbReference type="AlphaFoldDB" id="A0A8B7NJN4"/>
<comment type="cofactor">
    <cofactor evidence="1">
        <name>Zn(2+)</name>
        <dbReference type="ChEBI" id="CHEBI:29105"/>
    </cofactor>
</comment>
<feature type="domain" description="Peptidase M14" evidence="13">
    <location>
        <begin position="148"/>
        <end position="447"/>
    </location>
</feature>
<dbReference type="PROSITE" id="PS00132">
    <property type="entry name" value="CARBOXYPEPT_ZN_1"/>
    <property type="match status" value="1"/>
</dbReference>
<feature type="active site" description="Proton donor/acceptor" evidence="10">
    <location>
        <position position="413"/>
    </location>
</feature>
<evidence type="ECO:0000256" key="3">
    <source>
        <dbReference type="ARBA" id="ARBA00022645"/>
    </source>
</evidence>
<dbReference type="SMART" id="SM00631">
    <property type="entry name" value="Zn_pept"/>
    <property type="match status" value="1"/>
</dbReference>
<dbReference type="GO" id="GO:0008270">
    <property type="term" value="F:zinc ion binding"/>
    <property type="evidence" value="ECO:0007669"/>
    <property type="project" value="InterPro"/>
</dbReference>
<evidence type="ECO:0000259" key="13">
    <source>
        <dbReference type="PROSITE" id="PS52035"/>
    </source>
</evidence>
<dbReference type="GO" id="GO:0004181">
    <property type="term" value="F:metallocarboxypeptidase activity"/>
    <property type="evidence" value="ECO:0007669"/>
    <property type="project" value="InterPro"/>
</dbReference>
<dbReference type="GeneID" id="108670566"/>
<dbReference type="PANTHER" id="PTHR11705">
    <property type="entry name" value="PROTEASE FAMILY M14 CARBOXYPEPTIDASE A,B"/>
    <property type="match status" value="1"/>
</dbReference>
<reference evidence="15" key="1">
    <citation type="submission" date="2025-08" db="UniProtKB">
        <authorList>
            <consortium name="RefSeq"/>
        </authorList>
    </citation>
    <scope>IDENTIFICATION</scope>
    <source>
        <tissue evidence="15">Whole organism</tissue>
    </source>
</reference>
<evidence type="ECO:0000256" key="5">
    <source>
        <dbReference type="ARBA" id="ARBA00022723"/>
    </source>
</evidence>
<dbReference type="FunFam" id="3.40.630.10:FF:000084">
    <property type="entry name" value="Carboxypeptidase B2"/>
    <property type="match status" value="1"/>
</dbReference>
<dbReference type="Gene3D" id="3.40.630.10">
    <property type="entry name" value="Zn peptidases"/>
    <property type="match status" value="1"/>
</dbReference>
<feature type="chain" id="PRO_5036972441" evidence="12">
    <location>
        <begin position="20"/>
        <end position="645"/>
    </location>
</feature>
<evidence type="ECO:0000313" key="15">
    <source>
        <dbReference type="RefSeq" id="XP_018013521.2"/>
    </source>
</evidence>
<dbReference type="PRINTS" id="PR00765">
    <property type="entry name" value="CRBOXYPTASEA"/>
</dbReference>
<keyword evidence="6 12" id="KW-0732">Signal</keyword>
<feature type="compositionally biased region" description="Low complexity" evidence="11">
    <location>
        <begin position="595"/>
        <end position="607"/>
    </location>
</feature>
<evidence type="ECO:0000256" key="12">
    <source>
        <dbReference type="SAM" id="SignalP"/>
    </source>
</evidence>
<evidence type="ECO:0000256" key="8">
    <source>
        <dbReference type="ARBA" id="ARBA00022833"/>
    </source>
</evidence>
<name>A0A8B7NJN4_HYAAZ</name>
<dbReference type="CDD" id="cd03860">
    <property type="entry name" value="M14_CP_A-B_like"/>
    <property type="match status" value="1"/>
</dbReference>
<evidence type="ECO:0000256" key="1">
    <source>
        <dbReference type="ARBA" id="ARBA00001947"/>
    </source>
</evidence>
<protein>
    <submittedName>
        <fullName evidence="15">Carboxypeptidase B-like</fullName>
    </submittedName>
</protein>
<evidence type="ECO:0000256" key="4">
    <source>
        <dbReference type="ARBA" id="ARBA00022670"/>
    </source>
</evidence>
<sequence length="645" mass="71765">MQPVLQLLVLIALKLVGDANSLPANNELNMEKIYERYGRKSNETWLSVHDDSYSEGRYSGWKKLFVCCGAEDDIERRLARYMDDGVVVVASEGPAGSADIAVAPPILDEVLQLLGAASFTVSVSDDDIETTIRRTFSRGRTSGLVTEKFFQLNEIEEHLKQLQQKYPDQAKLTIIGESVKKRPILQMSILSEGLRNKGEQPDNATATLPVLLLDAGMHAREWLSTATALHLIETLLEDHEATRGVEWRVVPVLNPDGYFYTWNKDRLWRKNRRPIASNRCVGVDLNRNFGVDFGGKGASQFPCSDEYHGTSAFSEPETRALRDAVNDAGERLKAYVSLHSYRQSILLPWAHSPKSHANAQNLTNMAHGIARAISELRGTKFEVDTAWFNLYPASGTSADWAADVDVPYSFIFELQDEGEHGFLWPESEIASAVNETYCGIKFMGKVIRKIFSPSEFLTQEDEDFSLVDVEMPADREPTTENGLALLLQIYEEVLSNQNQINNKNMAINLTVEQEPGLIKIKVPNNTATPTEEKPVGSLSISVKNKTHVDEQQAAGIVIQVRNPQAELPSHAVDVKASKSQIYERQPVQDTKDVNRSAAGEESSNSSSGKDDECADDVDCKVRNFIRNVLTSQRVTPAPNQQAPDE</sequence>
<dbReference type="KEGG" id="hazt:108670566"/>
<evidence type="ECO:0000256" key="10">
    <source>
        <dbReference type="PROSITE-ProRule" id="PRU01379"/>
    </source>
</evidence>
<proteinExistence type="inferred from homology"/>
<dbReference type="PANTHER" id="PTHR11705:SF143">
    <property type="entry name" value="SLL0236 PROTEIN"/>
    <property type="match status" value="1"/>
</dbReference>
<dbReference type="InterPro" id="IPR000834">
    <property type="entry name" value="Peptidase_M14"/>
</dbReference>
<dbReference type="SUPFAM" id="SSF53187">
    <property type="entry name" value="Zn-dependent exopeptidases"/>
    <property type="match status" value="1"/>
</dbReference>
<evidence type="ECO:0000256" key="7">
    <source>
        <dbReference type="ARBA" id="ARBA00022801"/>
    </source>
</evidence>
<keyword evidence="14" id="KW-1185">Reference proteome</keyword>